<evidence type="ECO:0000256" key="10">
    <source>
        <dbReference type="ARBA" id="ARBA00048205"/>
    </source>
</evidence>
<keyword evidence="17" id="KW-1185">Reference proteome</keyword>
<dbReference type="PANTHER" id="PTHR45846:SF1">
    <property type="entry name" value="TRNA-DIHYDROURIDINE(47) SYNTHASE [NAD(P)(+)]-LIKE"/>
    <property type="match status" value="1"/>
</dbReference>
<dbReference type="EC" id="1.3.1.-" evidence="12"/>
<dbReference type="OrthoDB" id="9764501at2"/>
<evidence type="ECO:0000256" key="1">
    <source>
        <dbReference type="ARBA" id="ARBA00001917"/>
    </source>
</evidence>
<dbReference type="Proteomes" id="UP000254664">
    <property type="component" value="Unassembled WGS sequence"/>
</dbReference>
<dbReference type="RefSeq" id="WP_115642144.1">
    <property type="nucleotide sequence ID" value="NZ_UFWZ01000001.1"/>
</dbReference>
<evidence type="ECO:0000256" key="5">
    <source>
        <dbReference type="ARBA" id="ARBA00022643"/>
    </source>
</evidence>
<evidence type="ECO:0000256" key="7">
    <source>
        <dbReference type="ARBA" id="ARBA00022857"/>
    </source>
</evidence>
<feature type="binding site" evidence="14">
    <location>
        <position position="70"/>
    </location>
    <ligand>
        <name>FMN</name>
        <dbReference type="ChEBI" id="CHEBI:58210"/>
    </ligand>
</feature>
<reference evidence="16 17" key="1">
    <citation type="submission" date="2018-06" db="EMBL/GenBank/DDBJ databases">
        <authorList>
            <consortium name="Pathogen Informatics"/>
            <person name="Doyle S."/>
        </authorList>
    </citation>
    <scope>NUCLEOTIDE SEQUENCE [LARGE SCALE GENOMIC DNA]</scope>
    <source>
        <strain evidence="16 17">NCTC9836</strain>
    </source>
</reference>
<keyword evidence="7" id="KW-0521">NADP</keyword>
<dbReference type="InterPro" id="IPR024036">
    <property type="entry name" value="tRNA-dHydroUridine_Synthase_C"/>
</dbReference>
<keyword evidence="4 12" id="KW-0285">Flavoprotein</keyword>
<comment type="similarity">
    <text evidence="12">Belongs to the dus family.</text>
</comment>
<dbReference type="AlphaFoldDB" id="A0A381JD15"/>
<evidence type="ECO:0000256" key="3">
    <source>
        <dbReference type="ARBA" id="ARBA00022555"/>
    </source>
</evidence>
<evidence type="ECO:0000256" key="6">
    <source>
        <dbReference type="ARBA" id="ARBA00022694"/>
    </source>
</evidence>
<evidence type="ECO:0000256" key="2">
    <source>
        <dbReference type="ARBA" id="ARBA00002790"/>
    </source>
</evidence>
<sequence>MEIGDIYIKNPVFLAPMAGFTDVAFRSICKSMGCGLTYTEMVSAKALYYGNENTQRLLMVSENERPLAVQIFGSDPYIMANIAEKLSERENVDIIDINMGCPALKIIKNGEGSALMKNPKLAFDIVREVSRASKKPVTVKIRKGFTKGESTAVDFAKGLEEAGAKAITVHGRTREQMYQGKADWNIIKEVKSVLSIPVIGNGDVFSAENAKDLVELSGCDGVMVARGALGNPWIFNEINDMLRGENVISPTPLEKVDLCIQHYKRSLEYDKEEKAVREMRKHIALYIKGLKNCTDIKNDVNICKESKEVIEILQSYKESLKDT</sequence>
<feature type="binding site" evidence="14">
    <location>
        <begin position="16"/>
        <end position="18"/>
    </location>
    <ligand>
        <name>FMN</name>
        <dbReference type="ChEBI" id="CHEBI:58210"/>
    </ligand>
</feature>
<organism evidence="16 17">
    <name type="scientific">Clostridium putrefaciens</name>
    <dbReference type="NCBI Taxonomy" id="99675"/>
    <lineage>
        <taxon>Bacteria</taxon>
        <taxon>Bacillati</taxon>
        <taxon>Bacillota</taxon>
        <taxon>Clostridia</taxon>
        <taxon>Eubacteriales</taxon>
        <taxon>Clostridiaceae</taxon>
        <taxon>Clostridium</taxon>
    </lineage>
</organism>
<keyword evidence="8" id="KW-0694">RNA-binding</keyword>
<keyword evidence="6 12" id="KW-0819">tRNA processing</keyword>
<comment type="catalytic activity">
    <reaction evidence="11">
        <text>a 5,6-dihydrouridine in tRNA + NAD(+) = a uridine in tRNA + NADH + H(+)</text>
        <dbReference type="Rhea" id="RHEA:54452"/>
        <dbReference type="Rhea" id="RHEA-COMP:13339"/>
        <dbReference type="Rhea" id="RHEA-COMP:13887"/>
        <dbReference type="ChEBI" id="CHEBI:15378"/>
        <dbReference type="ChEBI" id="CHEBI:57540"/>
        <dbReference type="ChEBI" id="CHEBI:57945"/>
        <dbReference type="ChEBI" id="CHEBI:65315"/>
        <dbReference type="ChEBI" id="CHEBI:74443"/>
    </reaction>
</comment>
<evidence type="ECO:0000256" key="4">
    <source>
        <dbReference type="ARBA" id="ARBA00022630"/>
    </source>
</evidence>
<dbReference type="InterPro" id="IPR004652">
    <property type="entry name" value="DusB-like"/>
</dbReference>
<dbReference type="PANTHER" id="PTHR45846">
    <property type="entry name" value="TRNA-DIHYDROURIDINE(47) SYNTHASE [NAD(P)(+)]-LIKE"/>
    <property type="match status" value="1"/>
</dbReference>
<keyword evidence="3" id="KW-0820">tRNA-binding</keyword>
<dbReference type="InterPro" id="IPR035587">
    <property type="entry name" value="DUS-like_FMN-bd"/>
</dbReference>
<evidence type="ECO:0000256" key="8">
    <source>
        <dbReference type="ARBA" id="ARBA00022884"/>
    </source>
</evidence>
<evidence type="ECO:0000256" key="11">
    <source>
        <dbReference type="ARBA" id="ARBA00048802"/>
    </source>
</evidence>
<feature type="binding site" evidence="14">
    <location>
        <position position="170"/>
    </location>
    <ligand>
        <name>FMN</name>
        <dbReference type="ChEBI" id="CHEBI:58210"/>
    </ligand>
</feature>
<evidence type="ECO:0000256" key="14">
    <source>
        <dbReference type="PIRSR" id="PIRSR006621-2"/>
    </source>
</evidence>
<comment type="catalytic activity">
    <reaction evidence="10">
        <text>a 5,6-dihydrouridine in tRNA + NADP(+) = a uridine in tRNA + NADPH + H(+)</text>
        <dbReference type="Rhea" id="RHEA:23624"/>
        <dbReference type="Rhea" id="RHEA-COMP:13339"/>
        <dbReference type="Rhea" id="RHEA-COMP:13887"/>
        <dbReference type="ChEBI" id="CHEBI:15378"/>
        <dbReference type="ChEBI" id="CHEBI:57783"/>
        <dbReference type="ChEBI" id="CHEBI:58349"/>
        <dbReference type="ChEBI" id="CHEBI:65315"/>
        <dbReference type="ChEBI" id="CHEBI:74443"/>
    </reaction>
</comment>
<dbReference type="PROSITE" id="PS01136">
    <property type="entry name" value="UPF0034"/>
    <property type="match status" value="1"/>
</dbReference>
<dbReference type="GO" id="GO:0017150">
    <property type="term" value="F:tRNA dihydrouridine synthase activity"/>
    <property type="evidence" value="ECO:0007669"/>
    <property type="project" value="InterPro"/>
</dbReference>
<dbReference type="CDD" id="cd02801">
    <property type="entry name" value="DUS_like_FMN"/>
    <property type="match status" value="1"/>
</dbReference>
<keyword evidence="14" id="KW-0547">Nucleotide-binding</keyword>
<keyword evidence="5 12" id="KW-0288">FMN</keyword>
<evidence type="ECO:0000256" key="12">
    <source>
        <dbReference type="PIRNR" id="PIRNR006621"/>
    </source>
</evidence>
<dbReference type="Gene3D" id="1.10.1200.80">
    <property type="entry name" value="Putative flavin oxidoreducatase, domain 2"/>
    <property type="match status" value="1"/>
</dbReference>
<evidence type="ECO:0000256" key="13">
    <source>
        <dbReference type="PIRSR" id="PIRSR006621-1"/>
    </source>
</evidence>
<dbReference type="InterPro" id="IPR001269">
    <property type="entry name" value="DUS_fam"/>
</dbReference>
<feature type="active site" description="Proton donor" evidence="13">
    <location>
        <position position="101"/>
    </location>
</feature>
<feature type="binding site" evidence="14">
    <location>
        <position position="140"/>
    </location>
    <ligand>
        <name>FMN</name>
        <dbReference type="ChEBI" id="CHEBI:58210"/>
    </ligand>
</feature>
<gene>
    <name evidence="16" type="primary">dus_2</name>
    <name evidence="16" type="ORF">NCTC9836_02707</name>
</gene>
<protein>
    <recommendedName>
        <fullName evidence="12">tRNA-dihydrouridine synthase</fullName>
        <ecNumber evidence="12">1.3.1.-</ecNumber>
    </recommendedName>
</protein>
<dbReference type="SUPFAM" id="SSF51395">
    <property type="entry name" value="FMN-linked oxidoreductases"/>
    <property type="match status" value="1"/>
</dbReference>
<dbReference type="GO" id="GO:0000049">
    <property type="term" value="F:tRNA binding"/>
    <property type="evidence" value="ECO:0007669"/>
    <property type="project" value="UniProtKB-KW"/>
</dbReference>
<dbReference type="NCBIfam" id="TIGR00737">
    <property type="entry name" value="nifR3_yhdG"/>
    <property type="match status" value="1"/>
</dbReference>
<feature type="binding site" evidence="14">
    <location>
        <begin position="225"/>
        <end position="226"/>
    </location>
    <ligand>
        <name>FMN</name>
        <dbReference type="ChEBI" id="CHEBI:58210"/>
    </ligand>
</feature>
<dbReference type="Pfam" id="PF01207">
    <property type="entry name" value="Dus"/>
    <property type="match status" value="1"/>
</dbReference>
<evidence type="ECO:0000313" key="17">
    <source>
        <dbReference type="Proteomes" id="UP000254664"/>
    </source>
</evidence>
<accession>A0A381JD15</accession>
<keyword evidence="9 12" id="KW-0560">Oxidoreductase</keyword>
<evidence type="ECO:0000259" key="15">
    <source>
        <dbReference type="Pfam" id="PF01207"/>
    </source>
</evidence>
<dbReference type="PIRSF" id="PIRSF006621">
    <property type="entry name" value="Dus"/>
    <property type="match status" value="1"/>
</dbReference>
<dbReference type="InterPro" id="IPR018517">
    <property type="entry name" value="tRNA_hU_synthase_CS"/>
</dbReference>
<feature type="domain" description="DUS-like FMN-binding" evidence="15">
    <location>
        <begin position="14"/>
        <end position="315"/>
    </location>
</feature>
<evidence type="ECO:0000313" key="16">
    <source>
        <dbReference type="EMBL" id="SUY48316.1"/>
    </source>
</evidence>
<dbReference type="GO" id="GO:0050660">
    <property type="term" value="F:flavin adenine dinucleotide binding"/>
    <property type="evidence" value="ECO:0007669"/>
    <property type="project" value="InterPro"/>
</dbReference>
<evidence type="ECO:0000256" key="9">
    <source>
        <dbReference type="ARBA" id="ARBA00023002"/>
    </source>
</evidence>
<name>A0A381JD15_9CLOT</name>
<comment type="function">
    <text evidence="2 12">Catalyzes the synthesis of 5,6-dihydrouridine (D), a modified base found in the D-loop of most tRNAs, via the reduction of the C5-C6 double bond in target uridines.</text>
</comment>
<dbReference type="InterPro" id="IPR013785">
    <property type="entry name" value="Aldolase_TIM"/>
</dbReference>
<dbReference type="Gene3D" id="3.20.20.70">
    <property type="entry name" value="Aldolase class I"/>
    <property type="match status" value="1"/>
</dbReference>
<proteinExistence type="inferred from homology"/>
<comment type="cofactor">
    <cofactor evidence="1 12 14">
        <name>FMN</name>
        <dbReference type="ChEBI" id="CHEBI:58210"/>
    </cofactor>
</comment>
<dbReference type="EMBL" id="UFWZ01000001">
    <property type="protein sequence ID" value="SUY48316.1"/>
    <property type="molecule type" value="Genomic_DNA"/>
</dbReference>